<comment type="caution">
    <text evidence="1">The sequence shown here is derived from an EMBL/GenBank/DDBJ whole genome shotgun (WGS) entry which is preliminary data.</text>
</comment>
<sequence length="305" mass="35009">MNRHKHEISLILLFFIFIGCSQKQSLDWVPFNWEGDTISGKYIEKAYIYVPVKIDGLPYDFTMQFDLGTYQSVFYGNSLEPYFAECPFLMDNLDSTGMFRNLSLQMGVIDFDSINIGYKKDFGDKIPEDSLHSKTPKHIGTIAADIFQDKFLIIDYKLNRFAISDFLPAEYNDLPAEKFELTAGIIRLPFCINGKDYKLMFDTGSSPFQLVTTKERALDISGSVIVDSLSGPLWWGKEITFYGLEVNKPIEFAGKALGNSRVYYDKEGLWNGIYDSFNVWGITGNAYFFNNTIIIDYKNKLFRVK</sequence>
<reference evidence="1 2" key="1">
    <citation type="submission" date="2020-08" db="EMBL/GenBank/DDBJ databases">
        <title>Genome public.</title>
        <authorList>
            <person name="Liu C."/>
            <person name="Sun Q."/>
        </authorList>
    </citation>
    <scope>NUCLEOTIDE SEQUENCE [LARGE SCALE GENOMIC DNA]</scope>
    <source>
        <strain evidence="1 2">BX2</strain>
    </source>
</reference>
<dbReference type="Proteomes" id="UP000644010">
    <property type="component" value="Unassembled WGS sequence"/>
</dbReference>
<accession>A0ABR7E3M1</accession>
<dbReference type="EMBL" id="JACOOI010000014">
    <property type="protein sequence ID" value="MBC5643956.1"/>
    <property type="molecule type" value="Genomic_DNA"/>
</dbReference>
<gene>
    <name evidence="1" type="ORF">H8S77_13805</name>
</gene>
<dbReference type="RefSeq" id="WP_186959915.1">
    <property type="nucleotide sequence ID" value="NZ_JACOOI010000014.1"/>
</dbReference>
<proteinExistence type="predicted"/>
<evidence type="ECO:0000313" key="1">
    <source>
        <dbReference type="EMBL" id="MBC5643956.1"/>
    </source>
</evidence>
<evidence type="ECO:0000313" key="2">
    <source>
        <dbReference type="Proteomes" id="UP000644010"/>
    </source>
</evidence>
<protein>
    <recommendedName>
        <fullName evidence="3">Aspartyl protease</fullName>
    </recommendedName>
</protein>
<keyword evidence="2" id="KW-1185">Reference proteome</keyword>
<dbReference type="PROSITE" id="PS51257">
    <property type="entry name" value="PROKAR_LIPOPROTEIN"/>
    <property type="match status" value="1"/>
</dbReference>
<evidence type="ECO:0008006" key="3">
    <source>
        <dbReference type="Google" id="ProtNLM"/>
    </source>
</evidence>
<organism evidence="1 2">
    <name type="scientific">Parabacteroides segnis</name>
    <dbReference type="NCBI Taxonomy" id="2763058"/>
    <lineage>
        <taxon>Bacteria</taxon>
        <taxon>Pseudomonadati</taxon>
        <taxon>Bacteroidota</taxon>
        <taxon>Bacteroidia</taxon>
        <taxon>Bacteroidales</taxon>
        <taxon>Tannerellaceae</taxon>
        <taxon>Parabacteroides</taxon>
    </lineage>
</organism>
<name>A0ABR7E3M1_9BACT</name>